<dbReference type="GO" id="GO:0005829">
    <property type="term" value="C:cytosol"/>
    <property type="evidence" value="ECO:0007669"/>
    <property type="project" value="TreeGrafter"/>
</dbReference>
<dbReference type="PANTHER" id="PTHR24113">
    <property type="entry name" value="RAN GTPASE-ACTIVATING PROTEIN 1"/>
    <property type="match status" value="1"/>
</dbReference>
<organism evidence="5 6">
    <name type="scientific">Vitrella brassicaformis (strain CCMP3155)</name>
    <dbReference type="NCBI Taxonomy" id="1169540"/>
    <lineage>
        <taxon>Eukaryota</taxon>
        <taxon>Sar</taxon>
        <taxon>Alveolata</taxon>
        <taxon>Colpodellida</taxon>
        <taxon>Vitrellaceae</taxon>
        <taxon>Vitrella</taxon>
    </lineage>
</organism>
<evidence type="ECO:0000256" key="2">
    <source>
        <dbReference type="ARBA" id="ARBA00022614"/>
    </source>
</evidence>
<proteinExistence type="predicted"/>
<protein>
    <submittedName>
        <fullName evidence="5">Uncharacterized protein</fullName>
    </submittedName>
</protein>
<keyword evidence="2" id="KW-0433">Leucine-rich repeat</keyword>
<name>A0A0G4GYD0_VITBC</name>
<dbReference type="GO" id="GO:0005634">
    <property type="term" value="C:nucleus"/>
    <property type="evidence" value="ECO:0007669"/>
    <property type="project" value="TreeGrafter"/>
</dbReference>
<dbReference type="SUPFAM" id="SSF52047">
    <property type="entry name" value="RNI-like"/>
    <property type="match status" value="2"/>
</dbReference>
<dbReference type="OrthoDB" id="120976at2759"/>
<feature type="region of interest" description="Disordered" evidence="4">
    <location>
        <begin position="903"/>
        <end position="967"/>
    </location>
</feature>
<dbReference type="GO" id="GO:0006913">
    <property type="term" value="P:nucleocytoplasmic transport"/>
    <property type="evidence" value="ECO:0007669"/>
    <property type="project" value="TreeGrafter"/>
</dbReference>
<feature type="region of interest" description="Disordered" evidence="4">
    <location>
        <begin position="1000"/>
        <end position="1092"/>
    </location>
</feature>
<dbReference type="InParanoid" id="A0A0G4GYD0"/>
<dbReference type="SMART" id="SM00368">
    <property type="entry name" value="LRR_RI"/>
    <property type="match status" value="14"/>
</dbReference>
<dbReference type="VEuPathDB" id="CryptoDB:Vbra_19076"/>
<feature type="compositionally biased region" description="Polar residues" evidence="4">
    <location>
        <begin position="406"/>
        <end position="421"/>
    </location>
</feature>
<sequence length="1447" mass="155080">MVLLRLSVKGNGLRPRHLENLLAITALHDGLVSLSLSTNLLSTYPRGVGGVVREAAHTAADGGPGGTSAPDASGHIAVLADVIGRLRALDLSGNYLTEKGVRDLFELLLSRDSQLWDLNLASTQLFDGMSALGQYLATPQCPLFKLDLSYNFLATETFRTLVAALRQNRQLRILKLVHCGLKEDSIRILANADLTHCGLQSLNLERNRLGPSAMLPLAKALTSPWGQQTLAHINLSHNDLSDPDRHLAEAFERYPPEGSVRRLELRNTRLAFDADLVGVQPSIVRALRTGTSVSSLDVSENDFSPAIVQALAKGATHLTELTFNKTSRAILFIDGLKKELFTFPTKAYQLNKLSLSGCELRDEGASLLSDVLLANQKRLKSLSFDPQAPPRSDAPPAAKGAPVSSPPSARTTAEQQTSQPSDADARATIGEAGGPEATTDDGAAAAAAAAAPGPASSWSALEWFSNALSQGARVASHSIQVLSLSHNGITARGLLRLLRWVKDNRHLKVLQLSHNKLKTEGAKYLAAMLKDMTENGMTYRLSYLGVGSCALGSQGALSLVQSAAPSPVQKLDISGNFIDDSVVPAMCAALAPPAEPSPPTSPGRSKPFAPLLALDVSGNPGISPTGVEAIAAIALAAASPQPWSSLWVGAPDAPLVVTPKPVTSNVDQDDHRETGDDVTGELGRELEGLMKRDLWGESWGEGELEALLSDEEVGRGMAGGGDVDGERVHQPLQMTLDLSGNELHRMGPVADLQHLLGTLHSFPQEMICHLSLDSCRLAPLLADSSLAHPSFINQQPSGILYRAPPPPSLLRSIASSTIAPPADRDGDRPPSPLIPPTSHTSRQDTLPKIRAHLKEAVHVASMTSQKPYHWIDRNGRVSTMPVPATPHRVLIDLGHVPPRRRVQVLPDNSADTAAVSDVKDKTSARQSPFRRTSRVTTATTAGTTPLSRPSPGRSSAAPPAPAPPYAALRSPLARTVPAPTQDKRQSPPLFVPIFSRISLPATDRPKTPTRVITLIPPSPTPKSRPTSRARLVGSSVRLSGAHTPVSDSPASARRRRGAPIEPWDNSTKSRSPSRKRGPHEGEQPTWRSPLSAADGSLDLKCEGVVMDAIKLRDSLIPLVDDTKGGPPGGYAGLLGGVVGGMGASLAGPVAGSLRSMVLRRCELDDRAVKMLCDCLREFPSLTALDISQNKIGHLGCRSLRAVLSEGTRDLRASQTCLSNEERRDRLSETLTTSLLESAIDEPPPESRMGEVRARTRPSTARSTEGRRVGRYVHEDTGYPRLRELRLDGNSIRANGLQSLFDGILLAMHGPRGPSLRFLSVCDNQITYPGGFLAAKFLSFPCCPLLSFEMASNPIGATGIVAILQTVASNPRLQEVDLSFCGAEPFVGLHIADCLNGRSSLRRLRMLDPSLTDDPSHRELLLPFIREGRFVTTSLQHGHHTLLHHHRR</sequence>
<feature type="region of interest" description="Disordered" evidence="4">
    <location>
        <begin position="818"/>
        <end position="845"/>
    </location>
</feature>
<dbReference type="Gene3D" id="3.80.10.10">
    <property type="entry name" value="Ribonuclease Inhibitor"/>
    <property type="match status" value="5"/>
</dbReference>
<keyword evidence="1" id="KW-0343">GTPase activation</keyword>
<evidence type="ECO:0000256" key="1">
    <source>
        <dbReference type="ARBA" id="ARBA00022468"/>
    </source>
</evidence>
<accession>A0A0G4GYD0</accession>
<dbReference type="Proteomes" id="UP000041254">
    <property type="component" value="Unassembled WGS sequence"/>
</dbReference>
<feature type="compositionally biased region" description="Low complexity" evidence="4">
    <location>
        <begin position="434"/>
        <end position="448"/>
    </location>
</feature>
<keyword evidence="3" id="KW-0677">Repeat</keyword>
<feature type="compositionally biased region" description="Low complexity" evidence="4">
    <location>
        <begin position="934"/>
        <end position="957"/>
    </location>
</feature>
<dbReference type="GO" id="GO:0005096">
    <property type="term" value="F:GTPase activator activity"/>
    <property type="evidence" value="ECO:0007669"/>
    <property type="project" value="UniProtKB-KW"/>
</dbReference>
<feature type="region of interest" description="Disordered" evidence="4">
    <location>
        <begin position="1239"/>
        <end position="1265"/>
    </location>
</feature>
<evidence type="ECO:0000256" key="4">
    <source>
        <dbReference type="SAM" id="MobiDB-lite"/>
    </source>
</evidence>
<dbReference type="PANTHER" id="PTHR24113:SF12">
    <property type="entry name" value="RAN GTPASE-ACTIVATING PROTEIN 1"/>
    <property type="match status" value="1"/>
</dbReference>
<dbReference type="InterPro" id="IPR032675">
    <property type="entry name" value="LRR_dom_sf"/>
</dbReference>
<dbReference type="STRING" id="1169540.A0A0G4GYD0"/>
<dbReference type="GO" id="GO:0048471">
    <property type="term" value="C:perinuclear region of cytoplasm"/>
    <property type="evidence" value="ECO:0007669"/>
    <property type="project" value="TreeGrafter"/>
</dbReference>
<evidence type="ECO:0000313" key="6">
    <source>
        <dbReference type="Proteomes" id="UP000041254"/>
    </source>
</evidence>
<dbReference type="InterPro" id="IPR027038">
    <property type="entry name" value="RanGap"/>
</dbReference>
<keyword evidence="6" id="KW-1185">Reference proteome</keyword>
<reference evidence="5 6" key="1">
    <citation type="submission" date="2014-11" db="EMBL/GenBank/DDBJ databases">
        <authorList>
            <person name="Zhu J."/>
            <person name="Qi W."/>
            <person name="Song R."/>
        </authorList>
    </citation>
    <scope>NUCLEOTIDE SEQUENCE [LARGE SCALE GENOMIC DNA]</scope>
</reference>
<feature type="region of interest" description="Disordered" evidence="4">
    <location>
        <begin position="382"/>
        <end position="448"/>
    </location>
</feature>
<gene>
    <name evidence="5" type="ORF">Vbra_19076</name>
</gene>
<dbReference type="GO" id="GO:0031267">
    <property type="term" value="F:small GTPase binding"/>
    <property type="evidence" value="ECO:0007669"/>
    <property type="project" value="TreeGrafter"/>
</dbReference>
<dbReference type="Pfam" id="PF13516">
    <property type="entry name" value="LRR_6"/>
    <property type="match status" value="5"/>
</dbReference>
<evidence type="ECO:0000313" key="5">
    <source>
        <dbReference type="EMBL" id="CEM36114.1"/>
    </source>
</evidence>
<dbReference type="InterPro" id="IPR001611">
    <property type="entry name" value="Leu-rich_rpt"/>
</dbReference>
<evidence type="ECO:0000256" key="3">
    <source>
        <dbReference type="ARBA" id="ARBA00022737"/>
    </source>
</evidence>
<dbReference type="EMBL" id="CDMY01000878">
    <property type="protein sequence ID" value="CEM36114.1"/>
    <property type="molecule type" value="Genomic_DNA"/>
</dbReference>